<name>A0A3A4A045_9ACTN</name>
<dbReference type="AlphaFoldDB" id="A0A3A4A045"/>
<evidence type="ECO:0000256" key="1">
    <source>
        <dbReference type="SAM" id="MobiDB-lite"/>
    </source>
</evidence>
<dbReference type="Proteomes" id="UP000265768">
    <property type="component" value="Unassembled WGS sequence"/>
</dbReference>
<gene>
    <name evidence="2" type="ORF">D5H75_38400</name>
</gene>
<organism evidence="2 3">
    <name type="scientific">Bailinhaonella thermotolerans</name>
    <dbReference type="NCBI Taxonomy" id="1070861"/>
    <lineage>
        <taxon>Bacteria</taxon>
        <taxon>Bacillati</taxon>
        <taxon>Actinomycetota</taxon>
        <taxon>Actinomycetes</taxon>
        <taxon>Streptosporangiales</taxon>
        <taxon>Streptosporangiaceae</taxon>
        <taxon>Bailinhaonella</taxon>
    </lineage>
</organism>
<proteinExistence type="predicted"/>
<evidence type="ECO:0000313" key="3">
    <source>
        <dbReference type="Proteomes" id="UP000265768"/>
    </source>
</evidence>
<reference evidence="2 3" key="1">
    <citation type="submission" date="2018-09" db="EMBL/GenBank/DDBJ databases">
        <title>YIM 75507 draft genome.</title>
        <authorList>
            <person name="Tang S."/>
            <person name="Feng Y."/>
        </authorList>
    </citation>
    <scope>NUCLEOTIDE SEQUENCE [LARGE SCALE GENOMIC DNA]</scope>
    <source>
        <strain evidence="2 3">YIM 75507</strain>
    </source>
</reference>
<accession>A0A3A4A045</accession>
<protein>
    <submittedName>
        <fullName evidence="2">Uncharacterized protein</fullName>
    </submittedName>
</protein>
<dbReference type="RefSeq" id="WP_119931549.1">
    <property type="nucleotide sequence ID" value="NZ_QZEY01000027.1"/>
</dbReference>
<keyword evidence="3" id="KW-1185">Reference proteome</keyword>
<feature type="compositionally biased region" description="Basic and acidic residues" evidence="1">
    <location>
        <begin position="147"/>
        <end position="158"/>
    </location>
</feature>
<sequence length="171" mass="18728">MSDNTADMVAAVESAGEAILTALERWVDTDGKDEKKLARAAAWRPPLTVVMSYADAGELTPETFPREGIIPADARDLPEAIMDRNGTKVVLRSDRGRALLGRISPTHEWNQYAKLTPNMIRQTAEAYRAAQRERAKDAEIARLRAELAAKSGEPKPESAPKPAPKPATARR</sequence>
<evidence type="ECO:0000313" key="2">
    <source>
        <dbReference type="EMBL" id="RJL21088.1"/>
    </source>
</evidence>
<dbReference type="EMBL" id="QZEY01000027">
    <property type="protein sequence ID" value="RJL21088.1"/>
    <property type="molecule type" value="Genomic_DNA"/>
</dbReference>
<comment type="caution">
    <text evidence="2">The sequence shown here is derived from an EMBL/GenBank/DDBJ whole genome shotgun (WGS) entry which is preliminary data.</text>
</comment>
<feature type="region of interest" description="Disordered" evidence="1">
    <location>
        <begin position="147"/>
        <end position="171"/>
    </location>
</feature>